<proteinExistence type="predicted"/>
<sequence>MTGRTWRPRRTRAMAFAMAAAIMALVIWLALMIADTFKLVDRIGIVVFGVFVAAVLATVARARVTADDRGLTVVNPLRTHRYAWAEVVGLSYEPGAPWPYLDLADGTSKGVVGIQGSEKQAAWTAIAEIRELIAAHGEAQEPHRPEQS</sequence>
<feature type="domain" description="Low molecular weight protein antigen 6 PH" evidence="2">
    <location>
        <begin position="61"/>
        <end position="130"/>
    </location>
</feature>
<accession>A0ABP4BSM9</accession>
<name>A0ABP4BSM9_9ACTN</name>
<comment type="caution">
    <text evidence="3">The sequence shown here is derived from an EMBL/GenBank/DDBJ whole genome shotgun (WGS) entry which is preliminary data.</text>
</comment>
<evidence type="ECO:0000313" key="4">
    <source>
        <dbReference type="Proteomes" id="UP001500665"/>
    </source>
</evidence>
<evidence type="ECO:0000256" key="1">
    <source>
        <dbReference type="SAM" id="Phobius"/>
    </source>
</evidence>
<dbReference type="EMBL" id="BAAAHH010000014">
    <property type="protein sequence ID" value="GAA0954387.1"/>
    <property type="molecule type" value="Genomic_DNA"/>
</dbReference>
<keyword evidence="1" id="KW-0472">Membrane</keyword>
<protein>
    <submittedName>
        <fullName evidence="3">PH domain-containing protein</fullName>
    </submittedName>
</protein>
<keyword evidence="1" id="KW-0812">Transmembrane</keyword>
<dbReference type="RefSeq" id="WP_344242142.1">
    <property type="nucleotide sequence ID" value="NZ_BAAAHH010000014.1"/>
</dbReference>
<dbReference type="InterPro" id="IPR019692">
    <property type="entry name" value="CFP-6_PH"/>
</dbReference>
<evidence type="ECO:0000259" key="2">
    <source>
        <dbReference type="Pfam" id="PF10756"/>
    </source>
</evidence>
<dbReference type="Proteomes" id="UP001500665">
    <property type="component" value="Unassembled WGS sequence"/>
</dbReference>
<organism evidence="3 4">
    <name type="scientific">Actinocorallia libanotica</name>
    <dbReference type="NCBI Taxonomy" id="46162"/>
    <lineage>
        <taxon>Bacteria</taxon>
        <taxon>Bacillati</taxon>
        <taxon>Actinomycetota</taxon>
        <taxon>Actinomycetes</taxon>
        <taxon>Streptosporangiales</taxon>
        <taxon>Thermomonosporaceae</taxon>
        <taxon>Actinocorallia</taxon>
    </lineage>
</organism>
<keyword evidence="1" id="KW-1133">Transmembrane helix</keyword>
<evidence type="ECO:0000313" key="3">
    <source>
        <dbReference type="EMBL" id="GAA0954387.1"/>
    </source>
</evidence>
<gene>
    <name evidence="3" type="ORF">GCM10009550_37590</name>
</gene>
<feature type="transmembrane region" description="Helical" evidence="1">
    <location>
        <begin position="43"/>
        <end position="60"/>
    </location>
</feature>
<keyword evidence="4" id="KW-1185">Reference proteome</keyword>
<feature type="transmembrane region" description="Helical" evidence="1">
    <location>
        <begin position="12"/>
        <end position="31"/>
    </location>
</feature>
<reference evidence="4" key="1">
    <citation type="journal article" date="2019" name="Int. J. Syst. Evol. Microbiol.">
        <title>The Global Catalogue of Microorganisms (GCM) 10K type strain sequencing project: providing services to taxonomists for standard genome sequencing and annotation.</title>
        <authorList>
            <consortium name="The Broad Institute Genomics Platform"/>
            <consortium name="The Broad Institute Genome Sequencing Center for Infectious Disease"/>
            <person name="Wu L."/>
            <person name="Ma J."/>
        </authorList>
    </citation>
    <scope>NUCLEOTIDE SEQUENCE [LARGE SCALE GENOMIC DNA]</scope>
    <source>
        <strain evidence="4">JCM 10696</strain>
    </source>
</reference>
<dbReference type="Pfam" id="PF10756">
    <property type="entry name" value="bPH_6"/>
    <property type="match status" value="1"/>
</dbReference>